<dbReference type="RefSeq" id="XP_027365391.1">
    <property type="nucleotide sequence ID" value="XM_027509590.1"/>
</dbReference>
<dbReference type="InterPro" id="IPR003495">
    <property type="entry name" value="CobW/HypB/UreG_nucleotide-bd"/>
</dbReference>
<evidence type="ECO:0000256" key="3">
    <source>
        <dbReference type="ARBA" id="ARBA00023186"/>
    </source>
</evidence>
<accession>A0A8B8M9N7</accession>
<dbReference type="GO" id="GO:0000166">
    <property type="term" value="F:nucleotide binding"/>
    <property type="evidence" value="ECO:0007669"/>
    <property type="project" value="UniProtKB-KW"/>
</dbReference>
<feature type="domain" description="CobW C-terminal" evidence="7">
    <location>
        <begin position="349"/>
        <end position="443"/>
    </location>
</feature>
<dbReference type="InterPro" id="IPR027417">
    <property type="entry name" value="P-loop_NTPase"/>
</dbReference>
<evidence type="ECO:0000259" key="7">
    <source>
        <dbReference type="SMART" id="SM00833"/>
    </source>
</evidence>
<protein>
    <submittedName>
        <fullName evidence="9">COBW domain-containing protein 1</fullName>
    </submittedName>
</protein>
<keyword evidence="8" id="KW-1185">Reference proteome</keyword>
<sequence>MASFTFSAEVASNFFNLAYRNPKPVTSIQTAFLPLLRTTRRRTIHSRSFSTTFALRPARRFTVAATTSAPPQSEGSDVSTVIPPDNRIPATIITGFLGSGKTTLLNHILTAEHGKRIAVIENEFGEIDIDGSLVAAKTAGAEDIMMLNNGCLCCTVRGDLVRMISELVTKKKGKFDHIVIETTGLANPAPIIQTFYAEDRIFNDVKLDGVVTLVDAKHAGFHLDEVKPKGVVNEAVEQIAYADRIIVNKTDLVGESDIASLVQRIRKINSLAHLKRTEYGKVNLDYVLGIGGFDLERIENAISDEGAKEDHGHSHDHDHEHDHHHDDSHDHKHEHHDHHSHDHTHDPGVSSVSIVCEGSLDLEKANIWLGTLLLDRSEDIYRMKGLLSVHGMNERFVFQGVHDIFQGSPERLWGPDEQRINKIVFIGKNLDAKELEKGFKACLL</sequence>
<dbReference type="AlphaFoldDB" id="A0A8B8M9N7"/>
<dbReference type="SMART" id="SM00833">
    <property type="entry name" value="CobW_C"/>
    <property type="match status" value="1"/>
</dbReference>
<evidence type="ECO:0000256" key="4">
    <source>
        <dbReference type="ARBA" id="ARBA00034320"/>
    </source>
</evidence>
<dbReference type="Pfam" id="PF07683">
    <property type="entry name" value="CobW_C"/>
    <property type="match status" value="1"/>
</dbReference>
<keyword evidence="1" id="KW-0547">Nucleotide-binding</keyword>
<feature type="region of interest" description="Disordered" evidence="6">
    <location>
        <begin position="306"/>
        <end position="348"/>
    </location>
</feature>
<dbReference type="SUPFAM" id="SSF90002">
    <property type="entry name" value="Hypothetical protein YjiA, C-terminal domain"/>
    <property type="match status" value="1"/>
</dbReference>
<evidence type="ECO:0000313" key="9">
    <source>
        <dbReference type="RefSeq" id="XP_027365391.1"/>
    </source>
</evidence>
<dbReference type="CDD" id="cd03112">
    <property type="entry name" value="CobW-like"/>
    <property type="match status" value="1"/>
</dbReference>
<feature type="compositionally biased region" description="Basic and acidic residues" evidence="6">
    <location>
        <begin position="306"/>
        <end position="346"/>
    </location>
</feature>
<dbReference type="SUPFAM" id="SSF52540">
    <property type="entry name" value="P-loop containing nucleoside triphosphate hydrolases"/>
    <property type="match status" value="1"/>
</dbReference>
<dbReference type="InterPro" id="IPR036627">
    <property type="entry name" value="CobW-likC_sf"/>
</dbReference>
<dbReference type="Proteomes" id="UP000694853">
    <property type="component" value="Unplaced"/>
</dbReference>
<evidence type="ECO:0000256" key="6">
    <source>
        <dbReference type="SAM" id="MobiDB-lite"/>
    </source>
</evidence>
<dbReference type="InterPro" id="IPR051316">
    <property type="entry name" value="Zinc-reg_GTPase_activator"/>
</dbReference>
<reference evidence="8" key="1">
    <citation type="journal article" date="2019" name="Toxins">
        <title>Detection of Abrin-Like and Prepropulchellin-Like Toxin Genes and Transcripts Using Whole Genome Sequencing and Full-Length Transcript Sequencing of Abrus precatorius.</title>
        <authorList>
            <person name="Hovde B.T."/>
            <person name="Daligault H.E."/>
            <person name="Hanschen E.R."/>
            <person name="Kunde Y.A."/>
            <person name="Johnson M.B."/>
            <person name="Starkenburg S.R."/>
            <person name="Johnson S.L."/>
        </authorList>
    </citation>
    <scope>NUCLEOTIDE SEQUENCE [LARGE SCALE GENOMIC DNA]</scope>
</reference>
<evidence type="ECO:0000256" key="2">
    <source>
        <dbReference type="ARBA" id="ARBA00022801"/>
    </source>
</evidence>
<evidence type="ECO:0000256" key="1">
    <source>
        <dbReference type="ARBA" id="ARBA00022741"/>
    </source>
</evidence>
<dbReference type="GO" id="GO:0016787">
    <property type="term" value="F:hydrolase activity"/>
    <property type="evidence" value="ECO:0007669"/>
    <property type="project" value="UniProtKB-KW"/>
</dbReference>
<evidence type="ECO:0000256" key="5">
    <source>
        <dbReference type="ARBA" id="ARBA00049117"/>
    </source>
</evidence>
<dbReference type="PANTHER" id="PTHR13748:SF62">
    <property type="entry name" value="COBW DOMAIN-CONTAINING PROTEIN"/>
    <property type="match status" value="1"/>
</dbReference>
<comment type="similarity">
    <text evidence="4">Belongs to the SIMIBI class G3E GTPase family. ZNG1 subfamily.</text>
</comment>
<dbReference type="FunFam" id="3.40.50.300:FF:000778">
    <property type="entry name" value="GTP-binding protein YjiA"/>
    <property type="match status" value="1"/>
</dbReference>
<organism evidence="8 9">
    <name type="scientific">Abrus precatorius</name>
    <name type="common">Indian licorice</name>
    <name type="synonym">Glycine abrus</name>
    <dbReference type="NCBI Taxonomy" id="3816"/>
    <lineage>
        <taxon>Eukaryota</taxon>
        <taxon>Viridiplantae</taxon>
        <taxon>Streptophyta</taxon>
        <taxon>Embryophyta</taxon>
        <taxon>Tracheophyta</taxon>
        <taxon>Spermatophyta</taxon>
        <taxon>Magnoliopsida</taxon>
        <taxon>eudicotyledons</taxon>
        <taxon>Gunneridae</taxon>
        <taxon>Pentapetalae</taxon>
        <taxon>rosids</taxon>
        <taxon>fabids</taxon>
        <taxon>Fabales</taxon>
        <taxon>Fabaceae</taxon>
        <taxon>Papilionoideae</taxon>
        <taxon>50 kb inversion clade</taxon>
        <taxon>NPAAA clade</taxon>
        <taxon>indigoferoid/millettioid clade</taxon>
        <taxon>Abreae</taxon>
        <taxon>Abrus</taxon>
    </lineage>
</organism>
<reference evidence="9" key="2">
    <citation type="submission" date="2025-08" db="UniProtKB">
        <authorList>
            <consortium name="RefSeq"/>
        </authorList>
    </citation>
    <scope>IDENTIFICATION</scope>
    <source>
        <tissue evidence="9">Young leaves</tissue>
    </source>
</reference>
<gene>
    <name evidence="9" type="primary">LOC113872215</name>
</gene>
<comment type="catalytic activity">
    <reaction evidence="5">
        <text>GTP + H2O = GDP + phosphate + H(+)</text>
        <dbReference type="Rhea" id="RHEA:19669"/>
        <dbReference type="ChEBI" id="CHEBI:15377"/>
        <dbReference type="ChEBI" id="CHEBI:15378"/>
        <dbReference type="ChEBI" id="CHEBI:37565"/>
        <dbReference type="ChEBI" id="CHEBI:43474"/>
        <dbReference type="ChEBI" id="CHEBI:58189"/>
    </reaction>
    <physiologicalReaction direction="left-to-right" evidence="5">
        <dbReference type="Rhea" id="RHEA:19670"/>
    </physiologicalReaction>
</comment>
<dbReference type="Gene3D" id="3.30.1220.10">
    <property type="entry name" value="CobW-like, C-terminal domain"/>
    <property type="match status" value="1"/>
</dbReference>
<evidence type="ECO:0000313" key="8">
    <source>
        <dbReference type="Proteomes" id="UP000694853"/>
    </source>
</evidence>
<keyword evidence="3" id="KW-0143">Chaperone</keyword>
<dbReference type="GO" id="GO:0005737">
    <property type="term" value="C:cytoplasm"/>
    <property type="evidence" value="ECO:0007669"/>
    <property type="project" value="TreeGrafter"/>
</dbReference>
<dbReference type="InterPro" id="IPR011629">
    <property type="entry name" value="CobW-like_C"/>
</dbReference>
<keyword evidence="2" id="KW-0378">Hydrolase</keyword>
<dbReference type="Pfam" id="PF02492">
    <property type="entry name" value="cobW"/>
    <property type="match status" value="1"/>
</dbReference>
<proteinExistence type="inferred from homology"/>
<dbReference type="KEGG" id="aprc:113872215"/>
<dbReference type="OrthoDB" id="258627at2759"/>
<dbReference type="PANTHER" id="PTHR13748">
    <property type="entry name" value="COBW-RELATED"/>
    <property type="match status" value="1"/>
</dbReference>
<dbReference type="Gene3D" id="3.40.50.300">
    <property type="entry name" value="P-loop containing nucleotide triphosphate hydrolases"/>
    <property type="match status" value="1"/>
</dbReference>
<dbReference type="GeneID" id="113872215"/>
<name>A0A8B8M9N7_ABRPR</name>